<dbReference type="InterPro" id="IPR002048">
    <property type="entry name" value="EF_hand_dom"/>
</dbReference>
<feature type="non-terminal residue" evidence="3">
    <location>
        <position position="1"/>
    </location>
</feature>
<proteinExistence type="predicted"/>
<name>A0A1B6EF57_9HEMI</name>
<feature type="coiled-coil region" evidence="1">
    <location>
        <begin position="260"/>
        <end position="287"/>
    </location>
</feature>
<dbReference type="AlphaFoldDB" id="A0A1B6EF57"/>
<evidence type="ECO:0000259" key="2">
    <source>
        <dbReference type="PROSITE" id="PS50222"/>
    </source>
</evidence>
<dbReference type="SUPFAM" id="SSF47473">
    <property type="entry name" value="EF-hand"/>
    <property type="match status" value="1"/>
</dbReference>
<evidence type="ECO:0000256" key="1">
    <source>
        <dbReference type="SAM" id="Coils"/>
    </source>
</evidence>
<dbReference type="Pfam" id="PF13499">
    <property type="entry name" value="EF-hand_7"/>
    <property type="match status" value="1"/>
</dbReference>
<accession>A0A1B6EF57</accession>
<dbReference type="Gene3D" id="1.10.238.10">
    <property type="entry name" value="EF-hand"/>
    <property type="match status" value="1"/>
</dbReference>
<reference evidence="3" key="1">
    <citation type="submission" date="2015-12" db="EMBL/GenBank/DDBJ databases">
        <title>De novo transcriptome assembly of four potential Pierce s Disease insect vectors from Arizona vineyards.</title>
        <authorList>
            <person name="Tassone E.E."/>
        </authorList>
    </citation>
    <scope>NUCLEOTIDE SEQUENCE</scope>
</reference>
<protein>
    <recommendedName>
        <fullName evidence="2">EF-hand domain-containing protein</fullName>
    </recommendedName>
</protein>
<dbReference type="InterPro" id="IPR011992">
    <property type="entry name" value="EF-hand-dom_pair"/>
</dbReference>
<organism evidence="3">
    <name type="scientific">Clastoptera arizonana</name>
    <name type="common">Arizona spittle bug</name>
    <dbReference type="NCBI Taxonomy" id="38151"/>
    <lineage>
        <taxon>Eukaryota</taxon>
        <taxon>Metazoa</taxon>
        <taxon>Ecdysozoa</taxon>
        <taxon>Arthropoda</taxon>
        <taxon>Hexapoda</taxon>
        <taxon>Insecta</taxon>
        <taxon>Pterygota</taxon>
        <taxon>Neoptera</taxon>
        <taxon>Paraneoptera</taxon>
        <taxon>Hemiptera</taxon>
        <taxon>Auchenorrhyncha</taxon>
        <taxon>Cercopoidea</taxon>
        <taxon>Clastopteridae</taxon>
        <taxon>Clastoptera</taxon>
    </lineage>
</organism>
<gene>
    <name evidence="3" type="ORF">g.9860</name>
</gene>
<feature type="domain" description="EF-hand" evidence="2">
    <location>
        <begin position="38"/>
        <end position="73"/>
    </location>
</feature>
<dbReference type="PROSITE" id="PS50222">
    <property type="entry name" value="EF_HAND_2"/>
    <property type="match status" value="1"/>
</dbReference>
<evidence type="ECO:0000313" key="3">
    <source>
        <dbReference type="EMBL" id="JAS36558.1"/>
    </source>
</evidence>
<keyword evidence="1" id="KW-0175">Coiled coil</keyword>
<feature type="coiled-coil region" evidence="1">
    <location>
        <begin position="142"/>
        <end position="169"/>
    </location>
</feature>
<sequence length="340" mass="40165">QLPIMEDVALTLFRLADIERKGFIGKRDMQRLQGEVELSPEQLEAVFESLDTFNNGYLTLDQFLEGINRFKKSDYDLEVRINESSHSTLIHKTNRIDDNEMVLQKIINLKVFYKSSDLIQDIAKLIRNNEQDELNQTWNQLLSSLYIDVSQLNKQLVEFEEQLKIREQQHQIQVEKLYDELESQVCDEREKHLEEKKKFESILRAQMATKQKEKDQQIIDLIEERKELQQKLIFLHSREGSVKEKNVQLLKGQENQVCESDIQKQYIAKLKQTLEKLKNQVAVEKDKSYLEGFQHAQRLAVIEEEGLVKQLRLIQEMQVTLLSGMKNEEKPYFKFNNTSC</sequence>
<dbReference type="EMBL" id="GEDC01000740">
    <property type="protein sequence ID" value="JAS36558.1"/>
    <property type="molecule type" value="Transcribed_RNA"/>
</dbReference>
<dbReference type="GO" id="GO:0005509">
    <property type="term" value="F:calcium ion binding"/>
    <property type="evidence" value="ECO:0007669"/>
    <property type="project" value="InterPro"/>
</dbReference>